<dbReference type="CDD" id="cd06445">
    <property type="entry name" value="ATase"/>
    <property type="match status" value="1"/>
</dbReference>
<keyword evidence="8" id="KW-0234">DNA repair</keyword>
<keyword evidence="7" id="KW-0227">DNA damage</keyword>
<dbReference type="NCBIfam" id="TIGR00589">
    <property type="entry name" value="ogt"/>
    <property type="match status" value="1"/>
</dbReference>
<dbReference type="GO" id="GO:0003908">
    <property type="term" value="F:methylated-DNA-[protein]-cysteine S-methyltransferase activity"/>
    <property type="evidence" value="ECO:0007669"/>
    <property type="project" value="UniProtKB-EC"/>
</dbReference>
<protein>
    <recommendedName>
        <fullName evidence="3">methylated-DNA--[protein]-cysteine S-methyltransferase</fullName>
        <ecNumber evidence="3">2.1.1.63</ecNumber>
    </recommendedName>
</protein>
<evidence type="ECO:0000259" key="10">
    <source>
        <dbReference type="Pfam" id="PF01035"/>
    </source>
</evidence>
<dbReference type="InterPro" id="IPR036388">
    <property type="entry name" value="WH-like_DNA-bd_sf"/>
</dbReference>
<evidence type="ECO:0000313" key="12">
    <source>
        <dbReference type="EMBL" id="CAB4683585.1"/>
    </source>
</evidence>
<evidence type="ECO:0000256" key="8">
    <source>
        <dbReference type="ARBA" id="ARBA00023204"/>
    </source>
</evidence>
<feature type="domain" description="Methylated-DNA-[protein]-cysteine S-methyltransferase DNA binding" evidence="10">
    <location>
        <begin position="80"/>
        <end position="159"/>
    </location>
</feature>
<dbReference type="PROSITE" id="PS00374">
    <property type="entry name" value="MGMT"/>
    <property type="match status" value="1"/>
</dbReference>
<comment type="catalytic activity">
    <reaction evidence="9">
        <text>a 6-O-methyl-2'-deoxyguanosine in DNA + L-cysteinyl-[protein] = S-methyl-L-cysteinyl-[protein] + a 2'-deoxyguanosine in DNA</text>
        <dbReference type="Rhea" id="RHEA:24000"/>
        <dbReference type="Rhea" id="RHEA-COMP:10131"/>
        <dbReference type="Rhea" id="RHEA-COMP:10132"/>
        <dbReference type="Rhea" id="RHEA-COMP:11367"/>
        <dbReference type="Rhea" id="RHEA-COMP:11368"/>
        <dbReference type="ChEBI" id="CHEBI:29950"/>
        <dbReference type="ChEBI" id="CHEBI:82612"/>
        <dbReference type="ChEBI" id="CHEBI:85445"/>
        <dbReference type="ChEBI" id="CHEBI:85448"/>
        <dbReference type="EC" id="2.1.1.63"/>
    </reaction>
</comment>
<dbReference type="SUPFAM" id="SSF53155">
    <property type="entry name" value="Methylated DNA-protein cysteine methyltransferase domain"/>
    <property type="match status" value="1"/>
</dbReference>
<sequence length="172" mass="18577">MLYETTMSTPVGVLTLVASEVGLRAVLWQTEKPNRVRLDNRDGGEIDPNGVLDAAREQLSEYFAGTRTEFDLALDPQGTDFQQAAWMALRSIAFAETVSYGEQARRMGDSRKARAVGAANGRNPLSIVVPCHRVVGADGSLTGFAAGIDAKSWLLNHERSVAAAQRTAVRSN</sequence>
<keyword evidence="5" id="KW-0489">Methyltransferase</keyword>
<proteinExistence type="inferred from homology"/>
<dbReference type="InterPro" id="IPR008332">
    <property type="entry name" value="MethylG_MeTrfase_N"/>
</dbReference>
<dbReference type="InterPro" id="IPR014048">
    <property type="entry name" value="MethylDNA_cys_MeTrfase_DNA-bd"/>
</dbReference>
<organism evidence="12">
    <name type="scientific">freshwater metagenome</name>
    <dbReference type="NCBI Taxonomy" id="449393"/>
    <lineage>
        <taxon>unclassified sequences</taxon>
        <taxon>metagenomes</taxon>
        <taxon>ecological metagenomes</taxon>
    </lineage>
</organism>
<accession>A0A6J6NG21</accession>
<dbReference type="PANTHER" id="PTHR10815">
    <property type="entry name" value="METHYLATED-DNA--PROTEIN-CYSTEINE METHYLTRANSFERASE"/>
    <property type="match status" value="1"/>
</dbReference>
<evidence type="ECO:0000256" key="2">
    <source>
        <dbReference type="ARBA" id="ARBA00008711"/>
    </source>
</evidence>
<dbReference type="Pfam" id="PF02870">
    <property type="entry name" value="Methyltransf_1N"/>
    <property type="match status" value="1"/>
</dbReference>
<evidence type="ECO:0000256" key="1">
    <source>
        <dbReference type="ARBA" id="ARBA00001286"/>
    </source>
</evidence>
<keyword evidence="6" id="KW-0808">Transferase</keyword>
<evidence type="ECO:0000256" key="7">
    <source>
        <dbReference type="ARBA" id="ARBA00022763"/>
    </source>
</evidence>
<feature type="domain" description="Methylguanine DNA methyltransferase ribonuclease-like" evidence="11">
    <location>
        <begin position="2"/>
        <end position="76"/>
    </location>
</feature>
<dbReference type="EMBL" id="CAEZXM010000045">
    <property type="protein sequence ID" value="CAB4683585.1"/>
    <property type="molecule type" value="Genomic_DNA"/>
</dbReference>
<dbReference type="Pfam" id="PF01035">
    <property type="entry name" value="DNA_binding_1"/>
    <property type="match status" value="1"/>
</dbReference>
<gene>
    <name evidence="12" type="ORF">UFOPK2366_00361</name>
</gene>
<dbReference type="GO" id="GO:0032259">
    <property type="term" value="P:methylation"/>
    <property type="evidence" value="ECO:0007669"/>
    <property type="project" value="UniProtKB-KW"/>
</dbReference>
<dbReference type="Gene3D" id="3.30.160.70">
    <property type="entry name" value="Methylated DNA-protein cysteine methyltransferase domain"/>
    <property type="match status" value="1"/>
</dbReference>
<name>A0A6J6NG21_9ZZZZ</name>
<dbReference type="InterPro" id="IPR036217">
    <property type="entry name" value="MethylDNA_cys_MeTrfase_DNAb"/>
</dbReference>
<dbReference type="AlphaFoldDB" id="A0A6J6NG21"/>
<dbReference type="HAMAP" id="MF_00772">
    <property type="entry name" value="OGT"/>
    <property type="match status" value="1"/>
</dbReference>
<dbReference type="InterPro" id="IPR023546">
    <property type="entry name" value="MGMT"/>
</dbReference>
<comment type="similarity">
    <text evidence="2">Belongs to the MGMT family.</text>
</comment>
<evidence type="ECO:0000256" key="9">
    <source>
        <dbReference type="ARBA" id="ARBA00049348"/>
    </source>
</evidence>
<dbReference type="Gene3D" id="1.10.10.10">
    <property type="entry name" value="Winged helix-like DNA-binding domain superfamily/Winged helix DNA-binding domain"/>
    <property type="match status" value="1"/>
</dbReference>
<dbReference type="SUPFAM" id="SSF46767">
    <property type="entry name" value="Methylated DNA-protein cysteine methyltransferase, C-terminal domain"/>
    <property type="match status" value="1"/>
</dbReference>
<comment type="catalytic activity">
    <reaction evidence="1">
        <text>a 4-O-methyl-thymidine in DNA + L-cysteinyl-[protein] = a thymidine in DNA + S-methyl-L-cysteinyl-[protein]</text>
        <dbReference type="Rhea" id="RHEA:53428"/>
        <dbReference type="Rhea" id="RHEA-COMP:10131"/>
        <dbReference type="Rhea" id="RHEA-COMP:10132"/>
        <dbReference type="Rhea" id="RHEA-COMP:13555"/>
        <dbReference type="Rhea" id="RHEA-COMP:13556"/>
        <dbReference type="ChEBI" id="CHEBI:29950"/>
        <dbReference type="ChEBI" id="CHEBI:82612"/>
        <dbReference type="ChEBI" id="CHEBI:137386"/>
        <dbReference type="ChEBI" id="CHEBI:137387"/>
        <dbReference type="EC" id="2.1.1.63"/>
    </reaction>
</comment>
<dbReference type="EC" id="2.1.1.63" evidence="3"/>
<evidence type="ECO:0000256" key="3">
    <source>
        <dbReference type="ARBA" id="ARBA00011918"/>
    </source>
</evidence>
<evidence type="ECO:0000256" key="6">
    <source>
        <dbReference type="ARBA" id="ARBA00022679"/>
    </source>
</evidence>
<dbReference type="FunFam" id="1.10.10.10:FF:000214">
    <property type="entry name" value="Methylated-DNA--protein-cysteine methyltransferase"/>
    <property type="match status" value="1"/>
</dbReference>
<evidence type="ECO:0000259" key="11">
    <source>
        <dbReference type="Pfam" id="PF02870"/>
    </source>
</evidence>
<keyword evidence="4" id="KW-0963">Cytoplasm</keyword>
<dbReference type="InterPro" id="IPR001497">
    <property type="entry name" value="MethylDNA_cys_MeTrfase_AS"/>
</dbReference>
<reference evidence="12" key="1">
    <citation type="submission" date="2020-05" db="EMBL/GenBank/DDBJ databases">
        <authorList>
            <person name="Chiriac C."/>
            <person name="Salcher M."/>
            <person name="Ghai R."/>
            <person name="Kavagutti S V."/>
        </authorList>
    </citation>
    <scope>NUCLEOTIDE SEQUENCE</scope>
</reference>
<dbReference type="InterPro" id="IPR036631">
    <property type="entry name" value="MGMT_N_sf"/>
</dbReference>
<evidence type="ECO:0000256" key="4">
    <source>
        <dbReference type="ARBA" id="ARBA00022490"/>
    </source>
</evidence>
<dbReference type="PANTHER" id="PTHR10815:SF5">
    <property type="entry name" value="METHYLATED-DNA--PROTEIN-CYSTEINE METHYLTRANSFERASE"/>
    <property type="match status" value="1"/>
</dbReference>
<dbReference type="GO" id="GO:0006281">
    <property type="term" value="P:DNA repair"/>
    <property type="evidence" value="ECO:0007669"/>
    <property type="project" value="UniProtKB-KW"/>
</dbReference>
<evidence type="ECO:0000256" key="5">
    <source>
        <dbReference type="ARBA" id="ARBA00022603"/>
    </source>
</evidence>